<accession>A0A975C3W0</accession>
<dbReference type="Proteomes" id="UP000663918">
    <property type="component" value="Chromosome"/>
</dbReference>
<proteinExistence type="predicted"/>
<dbReference type="KEGG" id="bgoe:IFJ75_00175"/>
<dbReference type="Pfam" id="PF13376">
    <property type="entry name" value="OmdA"/>
    <property type="match status" value="1"/>
</dbReference>
<evidence type="ECO:0000313" key="1">
    <source>
        <dbReference type="EMBL" id="QTC91395.1"/>
    </source>
</evidence>
<dbReference type="AlphaFoldDB" id="A0A975C3W0"/>
<reference evidence="1" key="1">
    <citation type="submission" date="2020-09" db="EMBL/GenBank/DDBJ databases">
        <title>Brevundimonas sp. LVF2 isolated from a puddle in Goettingen, Germany.</title>
        <authorList>
            <person name="Friedrich I."/>
            <person name="Klassen A."/>
            <person name="Hannes N."/>
            <person name="Schneider D."/>
            <person name="Hertel R."/>
            <person name="Daniel R."/>
        </authorList>
    </citation>
    <scope>NUCLEOTIDE SEQUENCE</scope>
    <source>
        <strain evidence="1">LVF2</strain>
    </source>
</reference>
<dbReference type="EMBL" id="CP062222">
    <property type="protein sequence ID" value="QTC91395.1"/>
    <property type="molecule type" value="Genomic_DNA"/>
</dbReference>
<name>A0A975C3W0_9CAUL</name>
<organism evidence="1 2">
    <name type="scientific">Brevundimonas goettingensis</name>
    <dbReference type="NCBI Taxonomy" id="2774190"/>
    <lineage>
        <taxon>Bacteria</taxon>
        <taxon>Pseudomonadati</taxon>
        <taxon>Pseudomonadota</taxon>
        <taxon>Alphaproteobacteria</taxon>
        <taxon>Caulobacterales</taxon>
        <taxon>Caulobacteraceae</taxon>
        <taxon>Brevundimonas</taxon>
    </lineage>
</organism>
<sequence length="199" mass="22163">MAPVVVDPKHVHAFADEAAFEAWLAKNHVRETEIWIRIYKVKSGTASITVKEAIDVCLCWGWIDGIKKSFDEASFLQRYTPRGKKSVWSQVNVDNVARLTEAGRMTVHGHKHIEAAKADGRWDAAYRIKGSTLPDDFVAAVEAVPEAKATLDTLSAQNRFALIFRLQALKTEAGRQKAIARFIDMLARGETPHPQGTPK</sequence>
<dbReference type="RefSeq" id="WP_207870570.1">
    <property type="nucleotide sequence ID" value="NZ_CP062222.1"/>
</dbReference>
<protein>
    <submittedName>
        <fullName evidence="1">YdeI/OmpD-associated family protein</fullName>
    </submittedName>
</protein>
<keyword evidence="2" id="KW-1185">Reference proteome</keyword>
<evidence type="ECO:0000313" key="2">
    <source>
        <dbReference type="Proteomes" id="UP000663918"/>
    </source>
</evidence>
<gene>
    <name evidence="1" type="ORF">IFJ75_00175</name>
</gene>